<dbReference type="EMBL" id="PDDV01000013">
    <property type="protein sequence ID" value="PEH73301.1"/>
    <property type="molecule type" value="Genomic_DNA"/>
</dbReference>
<sequence>MKPTLLCCGALALLLGICLLTAHPAWYGLALVNLLTFSLYGGDKLAAQRQWRRIPERTLLGLGVVGGWPGGLLGQWLFRHKTRKAAFRNAFMLSVVANLLLLLALWYGLYGRWLL</sequence>
<feature type="transmembrane region" description="Helical" evidence="1">
    <location>
        <begin position="90"/>
        <end position="109"/>
    </location>
</feature>
<dbReference type="Pfam" id="PF06961">
    <property type="entry name" value="DUF1294"/>
    <property type="match status" value="1"/>
</dbReference>
<keyword evidence="1" id="KW-0812">Transmembrane</keyword>
<proteinExistence type="predicted"/>
<organism evidence="2 3">
    <name type="scientific">Edwardsiella tarda</name>
    <dbReference type="NCBI Taxonomy" id="636"/>
    <lineage>
        <taxon>Bacteria</taxon>
        <taxon>Pseudomonadati</taxon>
        <taxon>Pseudomonadota</taxon>
        <taxon>Gammaproteobacteria</taxon>
        <taxon>Enterobacterales</taxon>
        <taxon>Hafniaceae</taxon>
        <taxon>Edwardsiella</taxon>
    </lineage>
</organism>
<name>A0A2A7U4U9_EDWTA</name>
<gene>
    <name evidence="2" type="ORF">CRM76_15895</name>
</gene>
<keyword evidence="1" id="KW-1133">Transmembrane helix</keyword>
<protein>
    <submittedName>
        <fullName evidence="2">DUF1294 domain-containing protein</fullName>
    </submittedName>
</protein>
<comment type="caution">
    <text evidence="2">The sequence shown here is derived from an EMBL/GenBank/DDBJ whole genome shotgun (WGS) entry which is preliminary data.</text>
</comment>
<dbReference type="InterPro" id="IPR010718">
    <property type="entry name" value="DUF1294"/>
</dbReference>
<reference evidence="3" key="1">
    <citation type="submission" date="2017-09" db="EMBL/GenBank/DDBJ databases">
        <title>FDA dAtabase for Regulatory Grade micrObial Sequences (FDA-ARGOS): Supporting development and validation of Infectious Disease Dx tests.</title>
        <authorList>
            <person name="Goldberg B."/>
            <person name="Campos J."/>
            <person name="Tallon L."/>
            <person name="Sadzewicz L."/>
            <person name="Ott S."/>
            <person name="Zhao X."/>
            <person name="Nagaraj S."/>
            <person name="Vavikolanu K."/>
            <person name="Aluvathingal J."/>
            <person name="Nadendla S."/>
            <person name="Geyer C."/>
            <person name="Sichtig H."/>
        </authorList>
    </citation>
    <scope>NUCLEOTIDE SEQUENCE [LARGE SCALE GENOMIC DNA]</scope>
    <source>
        <strain evidence="3">FDAARGOS_370</strain>
    </source>
</reference>
<evidence type="ECO:0000256" key="1">
    <source>
        <dbReference type="SAM" id="Phobius"/>
    </source>
</evidence>
<dbReference type="STRING" id="636.AAW15_11250"/>
<accession>A0A2A7U4U9</accession>
<evidence type="ECO:0000313" key="2">
    <source>
        <dbReference type="EMBL" id="PEH73301.1"/>
    </source>
</evidence>
<dbReference type="OrthoDB" id="72963at2"/>
<evidence type="ECO:0000313" key="3">
    <source>
        <dbReference type="Proteomes" id="UP000219788"/>
    </source>
</evidence>
<dbReference type="Proteomes" id="UP000219788">
    <property type="component" value="Unassembled WGS sequence"/>
</dbReference>
<feature type="transmembrane region" description="Helical" evidence="1">
    <location>
        <begin position="59"/>
        <end position="78"/>
    </location>
</feature>
<dbReference type="GeneID" id="93123482"/>
<keyword evidence="1" id="KW-0472">Membrane</keyword>
<dbReference type="RefSeq" id="WP_005283733.1">
    <property type="nucleotide sequence ID" value="NZ_AP028090.1"/>
</dbReference>
<dbReference type="AlphaFoldDB" id="A0A2A7U4U9"/>